<keyword evidence="14" id="KW-1185">Reference proteome</keyword>
<feature type="compositionally biased region" description="Low complexity" evidence="11">
    <location>
        <begin position="70"/>
        <end position="84"/>
    </location>
</feature>
<gene>
    <name evidence="13" type="ORF">TM35_000092480</name>
</gene>
<feature type="binding site" evidence="7 9">
    <location>
        <position position="142"/>
    </location>
    <ligand>
        <name>ATP</name>
        <dbReference type="ChEBI" id="CHEBI:30616"/>
    </ligand>
</feature>
<dbReference type="GeneID" id="39984267"/>
<evidence type="ECO:0000256" key="4">
    <source>
        <dbReference type="ARBA" id="ARBA00022777"/>
    </source>
</evidence>
<evidence type="ECO:0000313" key="13">
    <source>
        <dbReference type="EMBL" id="ORC90198.1"/>
    </source>
</evidence>
<dbReference type="VEuPathDB" id="TriTrypDB:TM35_000092480"/>
<organism evidence="13 14">
    <name type="scientific">Trypanosoma theileri</name>
    <dbReference type="NCBI Taxonomy" id="67003"/>
    <lineage>
        <taxon>Eukaryota</taxon>
        <taxon>Discoba</taxon>
        <taxon>Euglenozoa</taxon>
        <taxon>Kinetoplastea</taxon>
        <taxon>Metakinetoplastina</taxon>
        <taxon>Trypanosomatida</taxon>
        <taxon>Trypanosomatidae</taxon>
        <taxon>Trypanosoma</taxon>
    </lineage>
</organism>
<accession>A0A1X0P078</accession>
<keyword evidence="2" id="KW-0808">Transferase</keyword>
<comment type="similarity">
    <text evidence="10">Belongs to the protein kinase superfamily.</text>
</comment>
<evidence type="ECO:0000259" key="12">
    <source>
        <dbReference type="PROSITE" id="PS50011"/>
    </source>
</evidence>
<dbReference type="InterPro" id="IPR000719">
    <property type="entry name" value="Prot_kinase_dom"/>
</dbReference>
<name>A0A1X0P078_9TRYP</name>
<dbReference type="AlphaFoldDB" id="A0A1X0P078"/>
<evidence type="ECO:0000256" key="7">
    <source>
        <dbReference type="PIRSR" id="PIRSR630616-2"/>
    </source>
</evidence>
<evidence type="ECO:0000256" key="11">
    <source>
        <dbReference type="SAM" id="MobiDB-lite"/>
    </source>
</evidence>
<dbReference type="SMART" id="SM00220">
    <property type="entry name" value="S_TKc"/>
    <property type="match status" value="1"/>
</dbReference>
<feature type="compositionally biased region" description="Basic and acidic residues" evidence="11">
    <location>
        <begin position="439"/>
        <end position="450"/>
    </location>
</feature>
<dbReference type="InterPro" id="IPR008271">
    <property type="entry name" value="Ser/Thr_kinase_AS"/>
</dbReference>
<evidence type="ECO:0000256" key="8">
    <source>
        <dbReference type="PIRSR" id="PIRSR630616-3"/>
    </source>
</evidence>
<dbReference type="RefSeq" id="XP_028884264.1">
    <property type="nucleotide sequence ID" value="XM_029024487.1"/>
</dbReference>
<dbReference type="OrthoDB" id="377346at2759"/>
<feature type="binding site" evidence="7">
    <location>
        <position position="256"/>
    </location>
    <ligand>
        <name>ATP</name>
        <dbReference type="ChEBI" id="CHEBI:30616"/>
    </ligand>
</feature>
<evidence type="ECO:0000256" key="6">
    <source>
        <dbReference type="PIRSR" id="PIRSR630616-1"/>
    </source>
</evidence>
<dbReference type="STRING" id="67003.A0A1X0P078"/>
<feature type="compositionally biased region" description="Low complexity" evidence="11">
    <location>
        <begin position="317"/>
        <end position="327"/>
    </location>
</feature>
<dbReference type="PROSITE" id="PS50011">
    <property type="entry name" value="PROTEIN_KINASE_DOM"/>
    <property type="match status" value="1"/>
</dbReference>
<comment type="caution">
    <text evidence="13">The sequence shown here is derived from an EMBL/GenBank/DDBJ whole genome shotgun (WGS) entry which is preliminary data.</text>
</comment>
<dbReference type="Proteomes" id="UP000192257">
    <property type="component" value="Unassembled WGS sequence"/>
</dbReference>
<feature type="region of interest" description="Disordered" evidence="11">
    <location>
        <begin position="36"/>
        <end position="98"/>
    </location>
</feature>
<keyword evidence="4 13" id="KW-0418">Kinase</keyword>
<evidence type="ECO:0000256" key="9">
    <source>
        <dbReference type="PROSITE-ProRule" id="PRU10141"/>
    </source>
</evidence>
<keyword evidence="5 7" id="KW-0067">ATP-binding</keyword>
<dbReference type="Gene3D" id="1.10.510.10">
    <property type="entry name" value="Transferase(Phosphotransferase) domain 1"/>
    <property type="match status" value="1"/>
</dbReference>
<evidence type="ECO:0000256" key="2">
    <source>
        <dbReference type="ARBA" id="ARBA00022679"/>
    </source>
</evidence>
<dbReference type="PROSITE" id="PS00108">
    <property type="entry name" value="PROTEIN_KINASE_ST"/>
    <property type="match status" value="1"/>
</dbReference>
<feature type="region of interest" description="Disordered" evidence="11">
    <location>
        <begin position="267"/>
        <end position="332"/>
    </location>
</feature>
<evidence type="ECO:0000256" key="1">
    <source>
        <dbReference type="ARBA" id="ARBA00022527"/>
    </source>
</evidence>
<keyword evidence="3 7" id="KW-0547">Nucleotide-binding</keyword>
<dbReference type="Gene3D" id="3.30.200.20">
    <property type="entry name" value="Phosphorylase Kinase, domain 1"/>
    <property type="match status" value="1"/>
</dbReference>
<dbReference type="GO" id="GO:0005524">
    <property type="term" value="F:ATP binding"/>
    <property type="evidence" value="ECO:0007669"/>
    <property type="project" value="UniProtKB-UniRule"/>
</dbReference>
<keyword evidence="1 10" id="KW-0723">Serine/threonine-protein kinase</keyword>
<evidence type="ECO:0000313" key="14">
    <source>
        <dbReference type="Proteomes" id="UP000192257"/>
    </source>
</evidence>
<dbReference type="FunFam" id="3.30.200.20:FF:000042">
    <property type="entry name" value="Aurora kinase A"/>
    <property type="match status" value="1"/>
</dbReference>
<feature type="cross-link" description="Glycyl lysine isopeptide (Lys-Gly) (interchain with G-Cter in SUMO2)" evidence="8">
    <location>
        <position position="240"/>
    </location>
</feature>
<proteinExistence type="inferred from homology"/>
<dbReference type="SUPFAM" id="SSF56112">
    <property type="entry name" value="Protein kinase-like (PK-like)"/>
    <property type="match status" value="1"/>
</dbReference>
<dbReference type="EMBL" id="NBCO01000009">
    <property type="protein sequence ID" value="ORC90198.1"/>
    <property type="molecule type" value="Genomic_DNA"/>
</dbReference>
<feature type="active site" description="Proton acceptor" evidence="6">
    <location>
        <position position="238"/>
    </location>
</feature>
<feature type="domain" description="Protein kinase" evidence="12">
    <location>
        <begin position="113"/>
        <end position="434"/>
    </location>
</feature>
<dbReference type="InterPro" id="IPR030616">
    <property type="entry name" value="Aur-like"/>
</dbReference>
<dbReference type="GO" id="GO:0004674">
    <property type="term" value="F:protein serine/threonine kinase activity"/>
    <property type="evidence" value="ECO:0007669"/>
    <property type="project" value="UniProtKB-KW"/>
</dbReference>
<evidence type="ECO:0000256" key="3">
    <source>
        <dbReference type="ARBA" id="ARBA00022741"/>
    </source>
</evidence>
<reference evidence="13 14" key="1">
    <citation type="submission" date="2017-03" db="EMBL/GenBank/DDBJ databases">
        <title>An alternative strategy for trypanosome survival in the mammalian bloodstream revealed through genome and transcriptome analysis of the ubiquitous bovine parasite Trypanosoma (Megatrypanum) theileri.</title>
        <authorList>
            <person name="Kelly S."/>
            <person name="Ivens A."/>
            <person name="Mott A."/>
            <person name="O'Neill E."/>
            <person name="Emms D."/>
            <person name="Macleod O."/>
            <person name="Voorheis P."/>
            <person name="Matthews J."/>
            <person name="Matthews K."/>
            <person name="Carrington M."/>
        </authorList>
    </citation>
    <scope>NUCLEOTIDE SEQUENCE [LARGE SCALE GENOMIC DNA]</scope>
    <source>
        <strain evidence="13">Edinburgh</strain>
    </source>
</reference>
<dbReference type="InterPro" id="IPR017441">
    <property type="entry name" value="Protein_kinase_ATP_BS"/>
</dbReference>
<feature type="compositionally biased region" description="Basic and acidic residues" evidence="11">
    <location>
        <begin position="85"/>
        <end position="98"/>
    </location>
</feature>
<feature type="binding site" evidence="7">
    <location>
        <begin position="242"/>
        <end position="243"/>
    </location>
    <ligand>
        <name>ATP</name>
        <dbReference type="ChEBI" id="CHEBI:30616"/>
    </ligand>
</feature>
<evidence type="ECO:0000256" key="10">
    <source>
        <dbReference type="RuleBase" id="RU000304"/>
    </source>
</evidence>
<protein>
    <submittedName>
        <fullName evidence="13">Serine/threonine protein kinase</fullName>
    </submittedName>
</protein>
<sequence>MWGHCHVNSQTLAKAAATPFMCVQHMTWRPQTHTLQPSSLLSEPNSQLSSQDVSFTQQTRAASPSEMLSQESLGSQPQQQVQQRRMQEQKQEEEQERKQQLIIRQEDIRDEDFQRLEILGDGSYSVVVAARHLLSQQVVALKELSRRRLRDLHLEKQLEWEINVHRRLRHPNVVRMLSYYVTPQSVVLVLEMCPRGTLLQKLKETPGGCFDERRASRYLRQVARALVYLHQHGIAHRDLKLENVLLDGRGVARLGDFGWSKAVVDSTLADPNNNNNNNKHTPNKCRIHPTTNTTTTTDTQPSSVNPPNTPHLHGCPTSNSNSTSSVSPQAAGRGRLTVCGTLDYLSPEMLSGRPHTFKTDVWSLGVMLVEMLAGTPPFYRESQRDTIDAIREAAPQWHRDAQLTPAARELILAMLRKNPDERPEMAEVLQHPWTQQRHLQQERRRRREWE</sequence>
<dbReference type="InterPro" id="IPR011009">
    <property type="entry name" value="Kinase-like_dom_sf"/>
</dbReference>
<feature type="compositionally biased region" description="Polar residues" evidence="11">
    <location>
        <begin position="36"/>
        <end position="69"/>
    </location>
</feature>
<dbReference type="PANTHER" id="PTHR24350">
    <property type="entry name" value="SERINE/THREONINE-PROTEIN KINASE IAL-RELATED"/>
    <property type="match status" value="1"/>
</dbReference>
<feature type="region of interest" description="Disordered" evidence="11">
    <location>
        <begin position="430"/>
        <end position="450"/>
    </location>
</feature>
<dbReference type="PROSITE" id="PS00107">
    <property type="entry name" value="PROTEIN_KINASE_ATP"/>
    <property type="match status" value="1"/>
</dbReference>
<evidence type="ECO:0000256" key="5">
    <source>
        <dbReference type="ARBA" id="ARBA00022840"/>
    </source>
</evidence>
<dbReference type="Pfam" id="PF00069">
    <property type="entry name" value="Pkinase"/>
    <property type="match status" value="2"/>
</dbReference>
<feature type="compositionally biased region" description="Low complexity" evidence="11">
    <location>
        <begin position="290"/>
        <end position="299"/>
    </location>
</feature>